<dbReference type="RefSeq" id="WP_080039181.1">
    <property type="nucleotide sequence ID" value="NZ_CP017717.1"/>
</dbReference>
<sequence>MPETRPTQTTGDAVTVPVMLSAAPYGDLRVLAKPNPATGVLRCLIHHTSATGVFTLEPDFDRDNPDPATTRLRIHYGDELPNGAHTGTYRPHRPVIDGTLRLVDSTTLDARSPRHLRTRIYHRDATSGHRRARVPTPVARHVTAILAALATYWLQRPDVDQLRRAAARTLLQRTGLHRKHASIAELEALIADRQRELATQRAQLARMTALLADDTPATGLPDQTAA</sequence>
<dbReference type="EMBL" id="CP017717">
    <property type="protein sequence ID" value="AQZ62991.1"/>
    <property type="molecule type" value="Genomic_DNA"/>
</dbReference>
<dbReference type="AlphaFoldDB" id="A0A1U9ZYG0"/>
<accession>A0A1U9ZYG0</accession>
<evidence type="ECO:0000313" key="1">
    <source>
        <dbReference type="EMBL" id="AQZ62991.1"/>
    </source>
</evidence>
<name>A0A1U9ZYG0_9ACTN</name>
<gene>
    <name evidence="1" type="ORF">BKM31_17345</name>
</gene>
<evidence type="ECO:0000313" key="2">
    <source>
        <dbReference type="Proteomes" id="UP000190797"/>
    </source>
</evidence>
<organism evidence="1 2">
    <name type="scientific">[Actinomadura] parvosata subsp. kistnae</name>
    <dbReference type="NCBI Taxonomy" id="1909395"/>
    <lineage>
        <taxon>Bacteria</taxon>
        <taxon>Bacillati</taxon>
        <taxon>Actinomycetota</taxon>
        <taxon>Actinomycetes</taxon>
        <taxon>Streptosporangiales</taxon>
        <taxon>Streptosporangiaceae</taxon>
        <taxon>Nonomuraea</taxon>
    </lineage>
</organism>
<dbReference type="OrthoDB" id="9890579at2"/>
<dbReference type="KEGG" id="noa:BKM31_17345"/>
<dbReference type="STRING" id="1909395.BKM31_17345"/>
<dbReference type="Proteomes" id="UP000190797">
    <property type="component" value="Chromosome"/>
</dbReference>
<protein>
    <submittedName>
        <fullName evidence="1">Uncharacterized protein</fullName>
    </submittedName>
</protein>
<proteinExistence type="predicted"/>
<keyword evidence="2" id="KW-1185">Reference proteome</keyword>
<reference evidence="2" key="1">
    <citation type="journal article" date="2017" name="Med. Chem. Commun.">
        <title>Nonomuraea sp. ATCC 55076 harbours the largest actinomycete chromosome to date and the kistamicin biosynthetic gene cluster.</title>
        <authorList>
            <person name="Nazari B."/>
            <person name="Forneris C.C."/>
            <person name="Gibson M.I."/>
            <person name="Moon K."/>
            <person name="Schramma K.R."/>
            <person name="Seyedsayamdost M.R."/>
        </authorList>
    </citation>
    <scope>NUCLEOTIDE SEQUENCE [LARGE SCALE GENOMIC DNA]</scope>
    <source>
        <strain evidence="2">ATCC 55076</strain>
    </source>
</reference>